<dbReference type="Proteomes" id="UP000006729">
    <property type="component" value="Chromosome 3"/>
</dbReference>
<keyword evidence="2" id="KW-1185">Reference proteome</keyword>
<organism evidence="1 2">
    <name type="scientific">Populus trichocarpa</name>
    <name type="common">Western balsam poplar</name>
    <name type="synonym">Populus balsamifera subsp. trichocarpa</name>
    <dbReference type="NCBI Taxonomy" id="3694"/>
    <lineage>
        <taxon>Eukaryota</taxon>
        <taxon>Viridiplantae</taxon>
        <taxon>Streptophyta</taxon>
        <taxon>Embryophyta</taxon>
        <taxon>Tracheophyta</taxon>
        <taxon>Spermatophyta</taxon>
        <taxon>Magnoliopsida</taxon>
        <taxon>eudicotyledons</taxon>
        <taxon>Gunneridae</taxon>
        <taxon>Pentapetalae</taxon>
        <taxon>rosids</taxon>
        <taxon>fabids</taxon>
        <taxon>Malpighiales</taxon>
        <taxon>Salicaceae</taxon>
        <taxon>Saliceae</taxon>
        <taxon>Populus</taxon>
    </lineage>
</organism>
<accession>A0A2K2B197</accession>
<dbReference type="InParanoid" id="A0A2K2B197"/>
<protein>
    <submittedName>
        <fullName evidence="1">Uncharacterized protein</fullName>
    </submittedName>
</protein>
<dbReference type="AlphaFoldDB" id="A0A2K2B197"/>
<evidence type="ECO:0000313" key="2">
    <source>
        <dbReference type="Proteomes" id="UP000006729"/>
    </source>
</evidence>
<sequence length="157" mass="17896">MKLGFSGPKTWIPMTEKGQVIKIYDDASTLKVLRMYKGNPKDDKPPGTKYFTAQDPEIEKVISYFDDISPNRDEMGFKMDADVGGGDIRYSGSGPNMGFETSVDNNVCGDARVKMDTDDDFNDEVDDDYIPSNEDVFKFYNKVKDEWIDNLQADFFY</sequence>
<dbReference type="EMBL" id="CM009292">
    <property type="protein sequence ID" value="PNT43542.1"/>
    <property type="molecule type" value="Genomic_DNA"/>
</dbReference>
<proteinExistence type="predicted"/>
<reference evidence="1 2" key="1">
    <citation type="journal article" date="2006" name="Science">
        <title>The genome of black cottonwood, Populus trichocarpa (Torr. &amp; Gray).</title>
        <authorList>
            <person name="Tuskan G.A."/>
            <person name="Difazio S."/>
            <person name="Jansson S."/>
            <person name="Bohlmann J."/>
            <person name="Grigoriev I."/>
            <person name="Hellsten U."/>
            <person name="Putnam N."/>
            <person name="Ralph S."/>
            <person name="Rombauts S."/>
            <person name="Salamov A."/>
            <person name="Schein J."/>
            <person name="Sterck L."/>
            <person name="Aerts A."/>
            <person name="Bhalerao R.R."/>
            <person name="Bhalerao R.P."/>
            <person name="Blaudez D."/>
            <person name="Boerjan W."/>
            <person name="Brun A."/>
            <person name="Brunner A."/>
            <person name="Busov V."/>
            <person name="Campbell M."/>
            <person name="Carlson J."/>
            <person name="Chalot M."/>
            <person name="Chapman J."/>
            <person name="Chen G.L."/>
            <person name="Cooper D."/>
            <person name="Coutinho P.M."/>
            <person name="Couturier J."/>
            <person name="Covert S."/>
            <person name="Cronk Q."/>
            <person name="Cunningham R."/>
            <person name="Davis J."/>
            <person name="Degroeve S."/>
            <person name="Dejardin A."/>
            <person name="Depamphilis C."/>
            <person name="Detter J."/>
            <person name="Dirks B."/>
            <person name="Dubchak I."/>
            <person name="Duplessis S."/>
            <person name="Ehlting J."/>
            <person name="Ellis B."/>
            <person name="Gendler K."/>
            <person name="Goodstein D."/>
            <person name="Gribskov M."/>
            <person name="Grimwood J."/>
            <person name="Groover A."/>
            <person name="Gunter L."/>
            <person name="Hamberger B."/>
            <person name="Heinze B."/>
            <person name="Helariutta Y."/>
            <person name="Henrissat B."/>
            <person name="Holligan D."/>
            <person name="Holt R."/>
            <person name="Huang W."/>
            <person name="Islam-Faridi N."/>
            <person name="Jones S."/>
            <person name="Jones-Rhoades M."/>
            <person name="Jorgensen R."/>
            <person name="Joshi C."/>
            <person name="Kangasjarvi J."/>
            <person name="Karlsson J."/>
            <person name="Kelleher C."/>
            <person name="Kirkpatrick R."/>
            <person name="Kirst M."/>
            <person name="Kohler A."/>
            <person name="Kalluri U."/>
            <person name="Larimer F."/>
            <person name="Leebens-Mack J."/>
            <person name="Leple J.C."/>
            <person name="Locascio P."/>
            <person name="Lou Y."/>
            <person name="Lucas S."/>
            <person name="Martin F."/>
            <person name="Montanini B."/>
            <person name="Napoli C."/>
            <person name="Nelson D.R."/>
            <person name="Nelson C."/>
            <person name="Nieminen K."/>
            <person name="Nilsson O."/>
            <person name="Pereda V."/>
            <person name="Peter G."/>
            <person name="Philippe R."/>
            <person name="Pilate G."/>
            <person name="Poliakov A."/>
            <person name="Razumovskaya J."/>
            <person name="Richardson P."/>
            <person name="Rinaldi C."/>
            <person name="Ritland K."/>
            <person name="Rouze P."/>
            <person name="Ryaboy D."/>
            <person name="Schmutz J."/>
            <person name="Schrader J."/>
            <person name="Segerman B."/>
            <person name="Shin H."/>
            <person name="Siddiqui A."/>
            <person name="Sterky F."/>
            <person name="Terry A."/>
            <person name="Tsai C.J."/>
            <person name="Uberbacher E."/>
            <person name="Unneberg P."/>
            <person name="Vahala J."/>
            <person name="Wall K."/>
            <person name="Wessler S."/>
            <person name="Yang G."/>
            <person name="Yin T."/>
            <person name="Douglas C."/>
            <person name="Marra M."/>
            <person name="Sandberg G."/>
            <person name="Van de Peer Y."/>
            <person name="Rokhsar D."/>
        </authorList>
    </citation>
    <scope>NUCLEOTIDE SEQUENCE [LARGE SCALE GENOMIC DNA]</scope>
    <source>
        <strain evidence="2">cv. Nisqually</strain>
    </source>
</reference>
<evidence type="ECO:0000313" key="1">
    <source>
        <dbReference type="EMBL" id="PNT43542.1"/>
    </source>
</evidence>
<name>A0A2K2B197_POPTR</name>
<gene>
    <name evidence="1" type="ORF">POPTR_003G039500</name>
</gene>